<dbReference type="PROSITE" id="PS50048">
    <property type="entry name" value="ZN2_CY6_FUNGAL_2"/>
    <property type="match status" value="1"/>
</dbReference>
<comment type="caution">
    <text evidence="8">The sequence shown here is derived from an EMBL/GenBank/DDBJ whole genome shotgun (WGS) entry which is preliminary data.</text>
</comment>
<feature type="domain" description="Zn(2)-C6 fungal-type" evidence="7">
    <location>
        <begin position="10"/>
        <end position="40"/>
    </location>
</feature>
<dbReference type="SMART" id="SM00066">
    <property type="entry name" value="GAL4"/>
    <property type="match status" value="1"/>
</dbReference>
<evidence type="ECO:0000256" key="1">
    <source>
        <dbReference type="ARBA" id="ARBA00004123"/>
    </source>
</evidence>
<reference evidence="8" key="1">
    <citation type="submission" date="2020-06" db="EMBL/GenBank/DDBJ databases">
        <title>Draft genome sequences of strains closely related to Aspergillus parafelis and Aspergillus hiratsukae.</title>
        <authorList>
            <person name="Dos Santos R.A.C."/>
            <person name="Rivero-Menendez O."/>
            <person name="Steenwyk J.L."/>
            <person name="Mead M.E."/>
            <person name="Goldman G.H."/>
            <person name="Alastruey-Izquierdo A."/>
            <person name="Rokas A."/>
        </authorList>
    </citation>
    <scope>NUCLEOTIDE SEQUENCE</scope>
    <source>
        <strain evidence="8">CNM-CM7691</strain>
    </source>
</reference>
<keyword evidence="3" id="KW-0805">Transcription regulation</keyword>
<dbReference type="PANTHER" id="PTHR46910:SF3">
    <property type="entry name" value="HALOTOLERANCE PROTEIN 9-RELATED"/>
    <property type="match status" value="1"/>
</dbReference>
<sequence length="407" mass="44859">MFRPKLKPLACVRCQVRKVRCSKEEGGCNGCRAVGVPCVYNKRRPRGAKAALQSNANGYRTSNGTSALSGRVQNLEELVNNLLKISPHCIPSHPFNTSQSVSHSSAEEEATASLGEGKVFHVDPIVSTWPRDDILGQLTISIHRFKALALQQLPATKPTDALPILPDRAKELIDSCLQQLGEELFVSLVDSELIMKLPDVMNMPHVQLDVSILLVYYLLLYQGCSIEDDKSSASSDLASRLYLKCISILPQWRDKAAATTMYFVGALGMSLAAMEYQDFELSWTLHSKASTQVSSVNGKASGSLIQMDMNFRLFHNMVPTISGTDWNVNLPWLSYKPGIDGGGHPSVSTAAFIANSRLTLTLIGMEYTSALDKSASDPLFDLECHIDMRCNEIEATLEEWYLVRLSL</sequence>
<organism evidence="8 9">
    <name type="scientific">Aspergillus felis</name>
    <dbReference type="NCBI Taxonomy" id="1287682"/>
    <lineage>
        <taxon>Eukaryota</taxon>
        <taxon>Fungi</taxon>
        <taxon>Dikarya</taxon>
        <taxon>Ascomycota</taxon>
        <taxon>Pezizomycotina</taxon>
        <taxon>Eurotiomycetes</taxon>
        <taxon>Eurotiomycetidae</taxon>
        <taxon>Eurotiales</taxon>
        <taxon>Aspergillaceae</taxon>
        <taxon>Aspergillus</taxon>
        <taxon>Aspergillus subgen. Fumigati</taxon>
    </lineage>
</organism>
<dbReference type="SUPFAM" id="SSF57701">
    <property type="entry name" value="Zn2/Cys6 DNA-binding domain"/>
    <property type="match status" value="1"/>
</dbReference>
<dbReference type="CDD" id="cd00067">
    <property type="entry name" value="GAL4"/>
    <property type="match status" value="1"/>
</dbReference>
<evidence type="ECO:0000313" key="8">
    <source>
        <dbReference type="EMBL" id="KAF7177255.1"/>
    </source>
</evidence>
<dbReference type="AlphaFoldDB" id="A0A8H6QPD4"/>
<dbReference type="Pfam" id="PF00172">
    <property type="entry name" value="Zn_clus"/>
    <property type="match status" value="1"/>
</dbReference>
<dbReference type="GO" id="GO:0005634">
    <property type="term" value="C:nucleus"/>
    <property type="evidence" value="ECO:0007669"/>
    <property type="project" value="UniProtKB-SubCell"/>
</dbReference>
<dbReference type="Proteomes" id="UP000641853">
    <property type="component" value="Unassembled WGS sequence"/>
</dbReference>
<comment type="subcellular location">
    <subcellularLocation>
        <location evidence="1">Nucleus</location>
    </subcellularLocation>
</comment>
<dbReference type="Gene3D" id="4.10.240.10">
    <property type="entry name" value="Zn(2)-C6 fungal-type DNA-binding domain"/>
    <property type="match status" value="1"/>
</dbReference>
<dbReference type="GO" id="GO:0008270">
    <property type="term" value="F:zinc ion binding"/>
    <property type="evidence" value="ECO:0007669"/>
    <property type="project" value="InterPro"/>
</dbReference>
<dbReference type="GO" id="GO:0000981">
    <property type="term" value="F:DNA-binding transcription factor activity, RNA polymerase II-specific"/>
    <property type="evidence" value="ECO:0007669"/>
    <property type="project" value="InterPro"/>
</dbReference>
<accession>A0A8H6QPD4</accession>
<dbReference type="InterPro" id="IPR001138">
    <property type="entry name" value="Zn2Cys6_DnaBD"/>
</dbReference>
<evidence type="ECO:0000256" key="2">
    <source>
        <dbReference type="ARBA" id="ARBA00022723"/>
    </source>
</evidence>
<dbReference type="InterPro" id="IPR050987">
    <property type="entry name" value="AtrR-like"/>
</dbReference>
<dbReference type="EMBL" id="JACBAG010001900">
    <property type="protein sequence ID" value="KAF7177255.1"/>
    <property type="molecule type" value="Genomic_DNA"/>
</dbReference>
<dbReference type="InterPro" id="IPR036864">
    <property type="entry name" value="Zn2-C6_fun-type_DNA-bd_sf"/>
</dbReference>
<keyword evidence="4" id="KW-0238">DNA-binding</keyword>
<evidence type="ECO:0000256" key="4">
    <source>
        <dbReference type="ARBA" id="ARBA00023125"/>
    </source>
</evidence>
<protein>
    <recommendedName>
        <fullName evidence="7">Zn(2)-C6 fungal-type domain-containing protein</fullName>
    </recommendedName>
</protein>
<evidence type="ECO:0000256" key="3">
    <source>
        <dbReference type="ARBA" id="ARBA00023015"/>
    </source>
</evidence>
<evidence type="ECO:0000313" key="9">
    <source>
        <dbReference type="Proteomes" id="UP000641853"/>
    </source>
</evidence>
<keyword evidence="2" id="KW-0479">Metal-binding</keyword>
<evidence type="ECO:0000256" key="6">
    <source>
        <dbReference type="ARBA" id="ARBA00023242"/>
    </source>
</evidence>
<keyword evidence="5" id="KW-0804">Transcription</keyword>
<dbReference type="PANTHER" id="PTHR46910">
    <property type="entry name" value="TRANSCRIPTION FACTOR PDR1"/>
    <property type="match status" value="1"/>
</dbReference>
<proteinExistence type="predicted"/>
<gene>
    <name evidence="8" type="ORF">CNMCM7691_005145</name>
</gene>
<keyword evidence="6" id="KW-0539">Nucleus</keyword>
<evidence type="ECO:0000256" key="5">
    <source>
        <dbReference type="ARBA" id="ARBA00023163"/>
    </source>
</evidence>
<dbReference type="GO" id="GO:0003677">
    <property type="term" value="F:DNA binding"/>
    <property type="evidence" value="ECO:0007669"/>
    <property type="project" value="UniProtKB-KW"/>
</dbReference>
<evidence type="ECO:0000259" key="7">
    <source>
        <dbReference type="PROSITE" id="PS50048"/>
    </source>
</evidence>
<name>A0A8H6QPD4_9EURO</name>
<keyword evidence="9" id="KW-1185">Reference proteome</keyword>